<dbReference type="InterPro" id="IPR036291">
    <property type="entry name" value="NAD(P)-bd_dom_sf"/>
</dbReference>
<dbReference type="EMBL" id="MOMC01000045">
    <property type="protein sequence ID" value="ONH27534.1"/>
    <property type="molecule type" value="Genomic_DNA"/>
</dbReference>
<dbReference type="NCBIfam" id="NF005559">
    <property type="entry name" value="PRK07231.1"/>
    <property type="match status" value="1"/>
</dbReference>
<keyword evidence="4" id="KW-1185">Reference proteome</keyword>
<comment type="caution">
    <text evidence="3">The sequence shown here is derived from an EMBL/GenBank/DDBJ whole genome shotgun (WGS) entry which is preliminary data.</text>
</comment>
<evidence type="ECO:0000313" key="3">
    <source>
        <dbReference type="EMBL" id="ONH27534.1"/>
    </source>
</evidence>
<dbReference type="AlphaFoldDB" id="A0A1V2I710"/>
<gene>
    <name evidence="3" type="ORF">BL253_21850</name>
</gene>
<proteinExistence type="inferred from homology"/>
<dbReference type="OrthoDB" id="7064009at2"/>
<evidence type="ECO:0000313" key="4">
    <source>
        <dbReference type="Proteomes" id="UP000188929"/>
    </source>
</evidence>
<dbReference type="RefSeq" id="WP_076819044.1">
    <property type="nucleotide sequence ID" value="NZ_MOMC01000045.1"/>
</dbReference>
<dbReference type="GO" id="GO:0016491">
    <property type="term" value="F:oxidoreductase activity"/>
    <property type="evidence" value="ECO:0007669"/>
    <property type="project" value="UniProtKB-KW"/>
</dbReference>
<dbReference type="PROSITE" id="PS00061">
    <property type="entry name" value="ADH_SHORT"/>
    <property type="match status" value="1"/>
</dbReference>
<dbReference type="Pfam" id="PF13561">
    <property type="entry name" value="adh_short_C2"/>
    <property type="match status" value="1"/>
</dbReference>
<dbReference type="PANTHER" id="PTHR24321:SF15">
    <property type="entry name" value="OXIDOREDUCTASE UCPA"/>
    <property type="match status" value="1"/>
</dbReference>
<dbReference type="PANTHER" id="PTHR24321">
    <property type="entry name" value="DEHYDROGENASES, SHORT CHAIN"/>
    <property type="match status" value="1"/>
</dbReference>
<dbReference type="PRINTS" id="PR00081">
    <property type="entry name" value="GDHRDH"/>
</dbReference>
<protein>
    <submittedName>
        <fullName evidence="3">Short-chain dehydrogenase</fullName>
    </submittedName>
</protein>
<dbReference type="InterPro" id="IPR002347">
    <property type="entry name" value="SDR_fam"/>
</dbReference>
<dbReference type="Proteomes" id="UP000188929">
    <property type="component" value="Unassembled WGS sequence"/>
</dbReference>
<dbReference type="PRINTS" id="PR00080">
    <property type="entry name" value="SDRFAMILY"/>
</dbReference>
<reference evidence="4" key="1">
    <citation type="submission" date="2016-10" db="EMBL/GenBank/DDBJ databases">
        <title>Frankia sp. NRRL B-16386 Genome sequencing.</title>
        <authorList>
            <person name="Ghodhbane-Gtari F."/>
            <person name="Swanson E."/>
            <person name="Gueddou A."/>
            <person name="Hezbri K."/>
            <person name="Ktari K."/>
            <person name="Nouioui I."/>
            <person name="Morris K."/>
            <person name="Simpson S."/>
            <person name="Abebe-Akele F."/>
            <person name="Thomas K."/>
            <person name="Gtari M."/>
            <person name="Tisa L.S."/>
        </authorList>
    </citation>
    <scope>NUCLEOTIDE SEQUENCE [LARGE SCALE GENOMIC DNA]</scope>
    <source>
        <strain evidence="4">NRRL B-16386</strain>
    </source>
</reference>
<dbReference type="InterPro" id="IPR020904">
    <property type="entry name" value="Sc_DH/Rdtase_CS"/>
</dbReference>
<name>A0A1V2I710_9ACTN</name>
<evidence type="ECO:0000256" key="1">
    <source>
        <dbReference type="ARBA" id="ARBA00006484"/>
    </source>
</evidence>
<evidence type="ECO:0000256" key="2">
    <source>
        <dbReference type="ARBA" id="ARBA00023002"/>
    </source>
</evidence>
<dbReference type="Gene3D" id="3.40.50.720">
    <property type="entry name" value="NAD(P)-binding Rossmann-like Domain"/>
    <property type="match status" value="1"/>
</dbReference>
<organism evidence="3 4">
    <name type="scientific">Pseudofrankia asymbiotica</name>
    <dbReference type="NCBI Taxonomy" id="1834516"/>
    <lineage>
        <taxon>Bacteria</taxon>
        <taxon>Bacillati</taxon>
        <taxon>Actinomycetota</taxon>
        <taxon>Actinomycetes</taxon>
        <taxon>Frankiales</taxon>
        <taxon>Frankiaceae</taxon>
        <taxon>Pseudofrankia</taxon>
    </lineage>
</organism>
<accession>A0A1V2I710</accession>
<dbReference type="FunFam" id="3.40.50.720:FF:000084">
    <property type="entry name" value="Short-chain dehydrogenase reductase"/>
    <property type="match status" value="1"/>
</dbReference>
<keyword evidence="2" id="KW-0560">Oxidoreductase</keyword>
<dbReference type="CDD" id="cd05233">
    <property type="entry name" value="SDR_c"/>
    <property type="match status" value="1"/>
</dbReference>
<dbReference type="SUPFAM" id="SSF51735">
    <property type="entry name" value="NAD(P)-binding Rossmann-fold domains"/>
    <property type="match status" value="1"/>
</dbReference>
<sequence>MASGRFTDRTVLVTGGGSGIGRAIALSFAREGAAVVVAGRSAGPLKGTVGLVEASGGRAGYVVADVTRSPDVSRMVERAANRFGGLHVAVNNAGVLAGVAPLADVREDDWRRLVEVNLTGTWLSMKHEIAYMRAHGDGAIVNVSSNLGAHRRRSNLGAYVATKAAVSALTRNAALDHVHEGVRINAVSPGATDTQVSLLPGESEAERAERSKAAVPVGRVGRTEEIAAAVLYLASDDAGFAVGADLVVDGGVTA</sequence>
<dbReference type="STRING" id="1834516.BL253_21850"/>
<comment type="similarity">
    <text evidence="1">Belongs to the short-chain dehydrogenases/reductases (SDR) family.</text>
</comment>